<feature type="region of interest" description="Disordered" evidence="1">
    <location>
        <begin position="244"/>
        <end position="282"/>
    </location>
</feature>
<proteinExistence type="predicted"/>
<gene>
    <name evidence="2" type="ORF">M153_7320004559</name>
</gene>
<dbReference type="Proteomes" id="UP000051530">
    <property type="component" value="Unassembled WGS sequence"/>
</dbReference>
<feature type="compositionally biased region" description="Polar residues" evidence="1">
    <location>
        <begin position="477"/>
        <end position="487"/>
    </location>
</feature>
<feature type="region of interest" description="Disordered" evidence="1">
    <location>
        <begin position="378"/>
        <end position="435"/>
    </location>
</feature>
<sequence>IPGRIRKLSKKLSVAKGEFTFQKLSIVNDQPRAEDASEKTYEDSVKEKQIDYRKIEPEIVQEKVLKVIDEKKEHEAIGKKTVDKKMSEIQKPEKFIKQPEKDNSIFDSLNILSNKSTVFSEKKKRSILAKTLKREDDKQSVTKNIVSEPVFISEPEDFKDKTTKSLKEAQKESYEKEKGPFSISVSFEDLKDLSSDIDETENVKNIDKTEYSDHIDKTDNDMVSSDKKTKEELVFDKLGRQSVELDKPFESNEQSLEDPESDPFKFLDESQQKKDETLNEEEMTDVSEFVKKKKSFQSTCTQTDDIPSVFLQQESIIEQSEKRVVFNDTFTGFNSKRTSLKENEDIYTREILTSDEPIDKKQNGHDSANDLIVKRFKIEEHHNETSSDDSQIKKFRKSEKRITKPEKKSLIKEPVVDQTKQKLQNTSKIEKLLSEPKLEKVSNDLKLGKKRQVEKSDRSFKIKSDKNSAAVFDEKQSVANEMNNPKNQEQDETMPIKQSVIDQTSQPDAKTSLINSQNELTVLKKRGRSLKNSVAVQLKTKSSIVTKKKPVAKGQKRVKKDYLNSIIQSTSTSFVANETIGKKLSVSPEYQSSMINNVPKSTINPAETALMSDENLQTSQLDFSKDNSLIANGRLKKKTGKRKRKLNMPK</sequence>
<comment type="caution">
    <text evidence="2">The sequence shown here is derived from an EMBL/GenBank/DDBJ whole genome shotgun (WGS) entry which is preliminary data.</text>
</comment>
<reference evidence="2 3" key="1">
    <citation type="submission" date="2015-07" db="EMBL/GenBank/DDBJ databases">
        <title>The genome of Pseudoloma neurophilia, a relevant intracellular parasite of the zebrafish.</title>
        <authorList>
            <person name="Ndikumana S."/>
            <person name="Pelin A."/>
            <person name="Sanders J."/>
            <person name="Corradi N."/>
        </authorList>
    </citation>
    <scope>NUCLEOTIDE SEQUENCE [LARGE SCALE GENOMIC DNA]</scope>
    <source>
        <strain evidence="2 3">MK1</strain>
    </source>
</reference>
<keyword evidence="3" id="KW-1185">Reference proteome</keyword>
<evidence type="ECO:0000313" key="2">
    <source>
        <dbReference type="EMBL" id="KRH93605.1"/>
    </source>
</evidence>
<protein>
    <submittedName>
        <fullName evidence="2">Uncharacterized protein</fullName>
    </submittedName>
</protein>
<organism evidence="2 3">
    <name type="scientific">Pseudoloma neurophilia</name>
    <dbReference type="NCBI Taxonomy" id="146866"/>
    <lineage>
        <taxon>Eukaryota</taxon>
        <taxon>Fungi</taxon>
        <taxon>Fungi incertae sedis</taxon>
        <taxon>Microsporidia</taxon>
        <taxon>Pseudoloma</taxon>
    </lineage>
</organism>
<feature type="compositionally biased region" description="Basic residues" evidence="1">
    <location>
        <begin position="634"/>
        <end position="650"/>
    </location>
</feature>
<feature type="compositionally biased region" description="Basic and acidic residues" evidence="1">
    <location>
        <begin position="400"/>
        <end position="415"/>
    </location>
</feature>
<feature type="compositionally biased region" description="Polar residues" evidence="1">
    <location>
        <begin position="500"/>
        <end position="515"/>
    </location>
</feature>
<dbReference type="EMBL" id="LGUB01000281">
    <property type="protein sequence ID" value="KRH93605.1"/>
    <property type="molecule type" value="Genomic_DNA"/>
</dbReference>
<feature type="non-terminal residue" evidence="2">
    <location>
        <position position="1"/>
    </location>
</feature>
<name>A0A0R0M0C2_9MICR</name>
<feature type="region of interest" description="Disordered" evidence="1">
    <location>
        <begin position="629"/>
        <end position="650"/>
    </location>
</feature>
<accession>A0A0R0M0C2</accession>
<dbReference type="VEuPathDB" id="MicrosporidiaDB:M153_7320004559"/>
<dbReference type="AlphaFoldDB" id="A0A0R0M0C2"/>
<feature type="region of interest" description="Disordered" evidence="1">
    <location>
        <begin position="449"/>
        <end position="515"/>
    </location>
</feature>
<evidence type="ECO:0000313" key="3">
    <source>
        <dbReference type="Proteomes" id="UP000051530"/>
    </source>
</evidence>
<feature type="compositionally biased region" description="Basic and acidic residues" evidence="1">
    <location>
        <begin position="449"/>
        <end position="476"/>
    </location>
</feature>
<feature type="compositionally biased region" description="Basic and acidic residues" evidence="1">
    <location>
        <begin position="262"/>
        <end position="277"/>
    </location>
</feature>
<evidence type="ECO:0000256" key="1">
    <source>
        <dbReference type="SAM" id="MobiDB-lite"/>
    </source>
</evidence>